<sequence length="202" mass="22658">METSRIRNETSLIVASESFENEIKHTEMSLLHVEADYDNAETTSMRIRKRDRLRAHLKKMRHNQWVGMVAFFVVGLIFNGLAYLASVYSAQLNAEIIETVIANQQGIINGTSINLRIKKALQGTPSKFLIGLINWIGRLFSAFGTMMLVQSIITFLKRRRANAWVTKAATNTDINDPINDINGGASEMLGEWCLQCFTFGGG</sequence>
<organism evidence="1 2">
    <name type="scientific">Rhabditophanes sp. KR3021</name>
    <dbReference type="NCBI Taxonomy" id="114890"/>
    <lineage>
        <taxon>Eukaryota</taxon>
        <taxon>Metazoa</taxon>
        <taxon>Ecdysozoa</taxon>
        <taxon>Nematoda</taxon>
        <taxon>Chromadorea</taxon>
        <taxon>Rhabditida</taxon>
        <taxon>Tylenchina</taxon>
        <taxon>Panagrolaimomorpha</taxon>
        <taxon>Strongyloidoidea</taxon>
        <taxon>Alloionematidae</taxon>
        <taxon>Rhabditophanes</taxon>
    </lineage>
</organism>
<evidence type="ECO:0000313" key="2">
    <source>
        <dbReference type="WBParaSite" id="RSKR_0000778400.1"/>
    </source>
</evidence>
<dbReference type="Proteomes" id="UP000095286">
    <property type="component" value="Unplaced"/>
</dbReference>
<evidence type="ECO:0000313" key="1">
    <source>
        <dbReference type="Proteomes" id="UP000095286"/>
    </source>
</evidence>
<protein>
    <submittedName>
        <fullName evidence="2">Ion_trans_2 domain-containing protein</fullName>
    </submittedName>
</protein>
<dbReference type="WBParaSite" id="RSKR_0000778400.1">
    <property type="protein sequence ID" value="RSKR_0000778400.1"/>
    <property type="gene ID" value="RSKR_0000778400"/>
</dbReference>
<reference evidence="2" key="1">
    <citation type="submission" date="2016-11" db="UniProtKB">
        <authorList>
            <consortium name="WormBaseParasite"/>
        </authorList>
    </citation>
    <scope>IDENTIFICATION</scope>
    <source>
        <strain evidence="2">KR3021</strain>
    </source>
</reference>
<proteinExistence type="predicted"/>
<accession>A0AC35U6J7</accession>
<name>A0AC35U6J7_9BILA</name>